<name>A0A811U7K8_CERCA</name>
<sequence>MFKRWYRQESYTSMWIRGLTVLSAQLSLSLTVTKRPHLRHRRMTTAVSATAPRVGVHPYNLSKGMNDSRTANSDRFPDRPDDDNYIHNPLITTDQQLHAVYSFQHIYSLFTYVHDRLAKRKLVGTLCLFIKGGS</sequence>
<keyword evidence="2" id="KW-1185">Reference proteome</keyword>
<dbReference type="AlphaFoldDB" id="A0A811U7K8"/>
<proteinExistence type="predicted"/>
<dbReference type="EMBL" id="CAJHJT010000001">
    <property type="protein sequence ID" value="CAD6994811.1"/>
    <property type="molecule type" value="Genomic_DNA"/>
</dbReference>
<evidence type="ECO:0000313" key="1">
    <source>
        <dbReference type="EMBL" id="CAD6994811.1"/>
    </source>
</evidence>
<evidence type="ECO:0000313" key="2">
    <source>
        <dbReference type="Proteomes" id="UP000606786"/>
    </source>
</evidence>
<accession>A0A811U7K8</accession>
<reference evidence="1" key="1">
    <citation type="submission" date="2020-11" db="EMBL/GenBank/DDBJ databases">
        <authorList>
            <person name="Whitehead M."/>
        </authorList>
    </citation>
    <scope>NUCLEOTIDE SEQUENCE</scope>
    <source>
        <strain evidence="1">EGII</strain>
    </source>
</reference>
<gene>
    <name evidence="1" type="ORF">CCAP1982_LOCUS3541</name>
</gene>
<comment type="caution">
    <text evidence="1">The sequence shown here is derived from an EMBL/GenBank/DDBJ whole genome shotgun (WGS) entry which is preliminary data.</text>
</comment>
<protein>
    <submittedName>
        <fullName evidence="1">(Mediterranean fruit fly) hypothetical protein</fullName>
    </submittedName>
</protein>
<organism evidence="1 2">
    <name type="scientific">Ceratitis capitata</name>
    <name type="common">Mediterranean fruit fly</name>
    <name type="synonym">Tephritis capitata</name>
    <dbReference type="NCBI Taxonomy" id="7213"/>
    <lineage>
        <taxon>Eukaryota</taxon>
        <taxon>Metazoa</taxon>
        <taxon>Ecdysozoa</taxon>
        <taxon>Arthropoda</taxon>
        <taxon>Hexapoda</taxon>
        <taxon>Insecta</taxon>
        <taxon>Pterygota</taxon>
        <taxon>Neoptera</taxon>
        <taxon>Endopterygota</taxon>
        <taxon>Diptera</taxon>
        <taxon>Brachycera</taxon>
        <taxon>Muscomorpha</taxon>
        <taxon>Tephritoidea</taxon>
        <taxon>Tephritidae</taxon>
        <taxon>Ceratitis</taxon>
        <taxon>Ceratitis</taxon>
    </lineage>
</organism>
<dbReference type="Proteomes" id="UP000606786">
    <property type="component" value="Unassembled WGS sequence"/>
</dbReference>